<dbReference type="NCBIfam" id="TIGR00147">
    <property type="entry name" value="YegS/Rv2252/BmrU family lipid kinase"/>
    <property type="match status" value="1"/>
</dbReference>
<evidence type="ECO:0000256" key="4">
    <source>
        <dbReference type="ARBA" id="ARBA00022723"/>
    </source>
</evidence>
<dbReference type="InterPro" id="IPR050187">
    <property type="entry name" value="Lipid_Phosphate_FormReg"/>
</dbReference>
<keyword evidence="11" id="KW-1208">Phospholipid metabolism</keyword>
<keyword evidence="9" id="KW-0443">Lipid metabolism</keyword>
<gene>
    <name evidence="13" type="ordered locus">Cag_0510</name>
</gene>
<dbReference type="Pfam" id="PF00781">
    <property type="entry name" value="DAGK_cat"/>
    <property type="match status" value="1"/>
</dbReference>
<dbReference type="STRING" id="340177.Cag_0510"/>
<keyword evidence="8" id="KW-0460">Magnesium</keyword>
<evidence type="ECO:0000256" key="5">
    <source>
        <dbReference type="ARBA" id="ARBA00022741"/>
    </source>
</evidence>
<dbReference type="Gene3D" id="3.40.50.10330">
    <property type="entry name" value="Probable inorganic polyphosphate/atp-NAD kinase, domain 1"/>
    <property type="match status" value="1"/>
</dbReference>
<proteinExistence type="predicted"/>
<dbReference type="PANTHER" id="PTHR12358:SF106">
    <property type="entry name" value="LIPID KINASE YEGS"/>
    <property type="match status" value="1"/>
</dbReference>
<sequence>MSNAPRRFHFIVNPAANKGRATRHIAKLQQRLLGRNEAKVHVTQTAGDAAVCAQSAAQAGDTIVACGGDGTLHEVVNAVAAMNATVGVLPLGSANDFIKSLYTNPAEASNIDALWSAQAKAVDLGRVTYGSTQRYFVNSMGIGFTGNIARHVRENRWLKGDLTYLYALFRVLITLQPRTFTLTLTTPQGVRHEQEPLMVFSIMNGKIEGGKFTIAPEAAIDDGLLDVCLLKAVPKWKIFRYLMRYIRGTHINDAQVLYYKASRIELTLNEPTTMHMDGEVYENVCGNVTIEVVPKALRMLIIN</sequence>
<evidence type="ECO:0000256" key="8">
    <source>
        <dbReference type="ARBA" id="ARBA00022842"/>
    </source>
</evidence>
<organism evidence="13">
    <name type="scientific">Chlorobium chlorochromatii (strain CaD3)</name>
    <dbReference type="NCBI Taxonomy" id="340177"/>
    <lineage>
        <taxon>Bacteria</taxon>
        <taxon>Pseudomonadati</taxon>
        <taxon>Chlorobiota</taxon>
        <taxon>Chlorobiia</taxon>
        <taxon>Chlorobiales</taxon>
        <taxon>Chlorobiaceae</taxon>
        <taxon>Chlorobium/Pelodictyon group</taxon>
        <taxon>Chlorobium</taxon>
    </lineage>
</organism>
<name>Q3AT92_CHLCH</name>
<dbReference type="InterPro" id="IPR005218">
    <property type="entry name" value="Diacylglycerol/lipid_kinase"/>
</dbReference>
<evidence type="ECO:0000256" key="7">
    <source>
        <dbReference type="ARBA" id="ARBA00022840"/>
    </source>
</evidence>
<dbReference type="EMBL" id="CP000108">
    <property type="protein sequence ID" value="ABB27783.1"/>
    <property type="molecule type" value="Genomic_DNA"/>
</dbReference>
<dbReference type="PROSITE" id="PS50146">
    <property type="entry name" value="DAGK"/>
    <property type="match status" value="1"/>
</dbReference>
<evidence type="ECO:0000259" key="12">
    <source>
        <dbReference type="PROSITE" id="PS50146"/>
    </source>
</evidence>
<keyword evidence="7" id="KW-0067">ATP-binding</keyword>
<dbReference type="SMART" id="SM00046">
    <property type="entry name" value="DAGKc"/>
    <property type="match status" value="1"/>
</dbReference>
<dbReference type="GO" id="GO:0046872">
    <property type="term" value="F:metal ion binding"/>
    <property type="evidence" value="ECO:0007669"/>
    <property type="project" value="UniProtKB-KW"/>
</dbReference>
<dbReference type="InterPro" id="IPR017438">
    <property type="entry name" value="ATP-NAD_kinase_N"/>
</dbReference>
<evidence type="ECO:0000256" key="6">
    <source>
        <dbReference type="ARBA" id="ARBA00022777"/>
    </source>
</evidence>
<dbReference type="HOGENOM" id="CLU_045532_0_0_10"/>
<dbReference type="Gene3D" id="2.60.200.40">
    <property type="match status" value="1"/>
</dbReference>
<accession>Q3AT92</accession>
<protein>
    <recommendedName>
        <fullName evidence="12">DAGKc domain-containing protein</fullName>
    </recommendedName>
</protein>
<dbReference type="GO" id="GO:0008654">
    <property type="term" value="P:phospholipid biosynthetic process"/>
    <property type="evidence" value="ECO:0007669"/>
    <property type="project" value="UniProtKB-KW"/>
</dbReference>
<dbReference type="eggNOG" id="COG1597">
    <property type="taxonomic scope" value="Bacteria"/>
</dbReference>
<comment type="cofactor">
    <cofactor evidence="1">
        <name>Mg(2+)</name>
        <dbReference type="ChEBI" id="CHEBI:18420"/>
    </cofactor>
</comment>
<keyword evidence="2" id="KW-0444">Lipid biosynthesis</keyword>
<evidence type="ECO:0000256" key="3">
    <source>
        <dbReference type="ARBA" id="ARBA00022679"/>
    </source>
</evidence>
<dbReference type="InterPro" id="IPR001206">
    <property type="entry name" value="Diacylglycerol_kinase_cat_dom"/>
</dbReference>
<keyword evidence="3" id="KW-0808">Transferase</keyword>
<keyword evidence="5" id="KW-0547">Nucleotide-binding</keyword>
<dbReference type="PANTHER" id="PTHR12358">
    <property type="entry name" value="SPHINGOSINE KINASE"/>
    <property type="match status" value="1"/>
</dbReference>
<dbReference type="Pfam" id="PF19279">
    <property type="entry name" value="YegS_C"/>
    <property type="match status" value="1"/>
</dbReference>
<dbReference type="InterPro" id="IPR016064">
    <property type="entry name" value="NAD/diacylglycerol_kinase_sf"/>
</dbReference>
<reference evidence="13" key="1">
    <citation type="submission" date="2005-08" db="EMBL/GenBank/DDBJ databases">
        <title>Complete sequence of Chlorobium chlorochromatii CaD3.</title>
        <authorList>
            <person name="Copeland A."/>
            <person name="Lucas S."/>
            <person name="Lapidus A."/>
            <person name="Barry K."/>
            <person name="Detter J.C."/>
            <person name="Glavina T."/>
            <person name="Hammon N."/>
            <person name="Israni S."/>
            <person name="Pitluck S."/>
            <person name="Bryant D."/>
            <person name="Schmutz J."/>
            <person name="Larimer F."/>
            <person name="Land M."/>
            <person name="Kyrpides N."/>
            <person name="Ivanova N."/>
            <person name="Richardson P."/>
        </authorList>
    </citation>
    <scope>NUCLEOTIDE SEQUENCE [LARGE SCALE GENOMIC DNA]</scope>
    <source>
        <strain evidence="13">CaD3</strain>
    </source>
</reference>
<dbReference type="OrthoDB" id="9786026at2"/>
<dbReference type="InterPro" id="IPR045540">
    <property type="entry name" value="YegS/DAGK_C"/>
</dbReference>
<dbReference type="KEGG" id="cch:Cag_0510"/>
<dbReference type="AlphaFoldDB" id="Q3AT92"/>
<evidence type="ECO:0000313" key="13">
    <source>
        <dbReference type="EMBL" id="ABB27783.1"/>
    </source>
</evidence>
<dbReference type="GO" id="GO:0004143">
    <property type="term" value="F:ATP-dependent diacylglycerol kinase activity"/>
    <property type="evidence" value="ECO:0007669"/>
    <property type="project" value="TreeGrafter"/>
</dbReference>
<evidence type="ECO:0000256" key="11">
    <source>
        <dbReference type="ARBA" id="ARBA00023264"/>
    </source>
</evidence>
<evidence type="ECO:0000256" key="9">
    <source>
        <dbReference type="ARBA" id="ARBA00023098"/>
    </source>
</evidence>
<evidence type="ECO:0000256" key="10">
    <source>
        <dbReference type="ARBA" id="ARBA00023209"/>
    </source>
</evidence>
<evidence type="ECO:0000256" key="1">
    <source>
        <dbReference type="ARBA" id="ARBA00001946"/>
    </source>
</evidence>
<dbReference type="SUPFAM" id="SSF111331">
    <property type="entry name" value="NAD kinase/diacylglycerol kinase-like"/>
    <property type="match status" value="1"/>
</dbReference>
<keyword evidence="4" id="KW-0479">Metal-binding</keyword>
<feature type="domain" description="DAGKc" evidence="12">
    <location>
        <begin position="3"/>
        <end position="131"/>
    </location>
</feature>
<dbReference type="GO" id="GO:0005524">
    <property type="term" value="F:ATP binding"/>
    <property type="evidence" value="ECO:0007669"/>
    <property type="project" value="UniProtKB-KW"/>
</dbReference>
<evidence type="ECO:0000256" key="2">
    <source>
        <dbReference type="ARBA" id="ARBA00022516"/>
    </source>
</evidence>
<keyword evidence="10" id="KW-0594">Phospholipid biosynthesis</keyword>
<dbReference type="GO" id="GO:0005886">
    <property type="term" value="C:plasma membrane"/>
    <property type="evidence" value="ECO:0007669"/>
    <property type="project" value="TreeGrafter"/>
</dbReference>
<keyword evidence="6" id="KW-0418">Kinase</keyword>